<comment type="caution">
    <text evidence="4">The sequence shown here is derived from an EMBL/GenBank/DDBJ whole genome shotgun (WGS) entry which is preliminary data.</text>
</comment>
<accession>A0A106BUW5</accession>
<dbReference type="PANTHER" id="PTHR40065">
    <property type="entry name" value="RNA-BINDING PROTEIN YHBY"/>
    <property type="match status" value="1"/>
</dbReference>
<evidence type="ECO:0000313" key="4">
    <source>
        <dbReference type="EMBL" id="KVW99070.1"/>
    </source>
</evidence>
<dbReference type="OrthoDB" id="9797519at2"/>
<dbReference type="Pfam" id="PF01985">
    <property type="entry name" value="CRS1_YhbY"/>
    <property type="match status" value="1"/>
</dbReference>
<evidence type="ECO:0000256" key="2">
    <source>
        <dbReference type="PROSITE-ProRule" id="PRU00626"/>
    </source>
</evidence>
<dbReference type="PATRIC" id="fig|36861.3.peg.3288"/>
<dbReference type="PROSITE" id="PS51295">
    <property type="entry name" value="CRM"/>
    <property type="match status" value="1"/>
</dbReference>
<dbReference type="GO" id="GO:0003723">
    <property type="term" value="F:RNA binding"/>
    <property type="evidence" value="ECO:0007669"/>
    <property type="project" value="UniProtKB-UniRule"/>
</dbReference>
<dbReference type="InterPro" id="IPR051925">
    <property type="entry name" value="RNA-binding_domain"/>
</dbReference>
<name>A0A106BUW5_THIDE</name>
<dbReference type="STRING" id="1123392.GCA_000376425_01228"/>
<keyword evidence="5" id="KW-1185">Reference proteome</keyword>
<feature type="domain" description="CRM" evidence="3">
    <location>
        <begin position="2"/>
        <end position="98"/>
    </location>
</feature>
<reference evidence="4 5" key="1">
    <citation type="journal article" date="2015" name="Appl. Environ. Microbiol.">
        <title>Aerobic and Anaerobic Thiosulfate Oxidation by a Cold-Adapted, Subglacial Chemoautotroph.</title>
        <authorList>
            <person name="Harrold Z.R."/>
            <person name="Skidmore M.L."/>
            <person name="Hamilton T.L."/>
            <person name="Desch L."/>
            <person name="Amada K."/>
            <person name="van Gelder W."/>
            <person name="Glover K."/>
            <person name="Roden E.E."/>
            <person name="Boyd E.S."/>
        </authorList>
    </citation>
    <scope>NUCLEOTIDE SEQUENCE [LARGE SCALE GENOMIC DNA]</scope>
    <source>
        <strain evidence="4 5">RG</strain>
    </source>
</reference>
<dbReference type="NCBIfam" id="TIGR00253">
    <property type="entry name" value="RNA_bind_YhbY"/>
    <property type="match status" value="1"/>
</dbReference>
<protein>
    <submittedName>
        <fullName evidence="4">RNA-binding protein YhbY</fullName>
    </submittedName>
</protein>
<dbReference type="Gene3D" id="3.30.110.60">
    <property type="entry name" value="YhbY-like"/>
    <property type="match status" value="1"/>
</dbReference>
<dbReference type="SUPFAM" id="SSF75471">
    <property type="entry name" value="YhbY-like"/>
    <property type="match status" value="1"/>
</dbReference>
<gene>
    <name evidence="4" type="ORF">ABW22_02205</name>
</gene>
<sequence length="98" mass="10461">MKSLTPAQRQYLKGLAHTRQPVVMIGNQGLTAAVLKEIDQALSAHELIKVKAASNEPDTRSAWLDEICTATGAASVQQIGKVLVIYRTAAKPVIVLPG</sequence>
<dbReference type="PANTHER" id="PTHR40065:SF3">
    <property type="entry name" value="RNA-BINDING PROTEIN YHBY"/>
    <property type="match status" value="1"/>
</dbReference>
<evidence type="ECO:0000313" key="5">
    <source>
        <dbReference type="Proteomes" id="UP000064243"/>
    </source>
</evidence>
<dbReference type="SMART" id="SM01103">
    <property type="entry name" value="CRS1_YhbY"/>
    <property type="match status" value="1"/>
</dbReference>
<dbReference type="InterPro" id="IPR035920">
    <property type="entry name" value="YhbY-like_sf"/>
</dbReference>
<dbReference type="EMBL" id="LDUG01000007">
    <property type="protein sequence ID" value="KVW99070.1"/>
    <property type="molecule type" value="Genomic_DNA"/>
</dbReference>
<dbReference type="InterPro" id="IPR001890">
    <property type="entry name" value="RNA-binding_CRM"/>
</dbReference>
<keyword evidence="1 2" id="KW-0694">RNA-binding</keyword>
<organism evidence="4 5">
    <name type="scientific">Thiobacillus denitrificans</name>
    <dbReference type="NCBI Taxonomy" id="36861"/>
    <lineage>
        <taxon>Bacteria</taxon>
        <taxon>Pseudomonadati</taxon>
        <taxon>Pseudomonadota</taxon>
        <taxon>Betaproteobacteria</taxon>
        <taxon>Nitrosomonadales</taxon>
        <taxon>Thiobacillaceae</taxon>
        <taxon>Thiobacillus</taxon>
    </lineage>
</organism>
<dbReference type="RefSeq" id="WP_059751569.1">
    <property type="nucleotide sequence ID" value="NZ_LDUG01000007.1"/>
</dbReference>
<evidence type="ECO:0000259" key="3">
    <source>
        <dbReference type="PROSITE" id="PS51295"/>
    </source>
</evidence>
<dbReference type="InterPro" id="IPR017924">
    <property type="entry name" value="RNA-binding_YhbY"/>
</dbReference>
<proteinExistence type="predicted"/>
<evidence type="ECO:0000256" key="1">
    <source>
        <dbReference type="ARBA" id="ARBA00022884"/>
    </source>
</evidence>
<dbReference type="AlphaFoldDB" id="A0A106BUW5"/>
<dbReference type="Proteomes" id="UP000064243">
    <property type="component" value="Unassembled WGS sequence"/>
</dbReference>